<protein>
    <submittedName>
        <fullName evidence="3">Uncharacterized protein</fullName>
    </submittedName>
</protein>
<keyword evidence="1" id="KW-1133">Transmembrane helix</keyword>
<sequence>MTAVLFLIVLFLVAPGILLGLVYMCTADSTAVEVIGYILAAIAVIALVGVIFWYQKKGGRTVWHAFLEKKRQEREIQDPDRSSTQSNLVV</sequence>
<gene>
    <name evidence="3" type="ORF">L916_05892</name>
</gene>
<dbReference type="Proteomes" id="UP000053864">
    <property type="component" value="Unassembled WGS sequence"/>
</dbReference>
<evidence type="ECO:0000256" key="2">
    <source>
        <dbReference type="SAM" id="SignalP"/>
    </source>
</evidence>
<keyword evidence="1" id="KW-0472">Membrane</keyword>
<feature type="chain" id="PRO_5004818080" evidence="2">
    <location>
        <begin position="21"/>
        <end position="90"/>
    </location>
</feature>
<feature type="transmembrane region" description="Helical" evidence="1">
    <location>
        <begin position="34"/>
        <end position="54"/>
    </location>
</feature>
<evidence type="ECO:0000256" key="1">
    <source>
        <dbReference type="SAM" id="Phobius"/>
    </source>
</evidence>
<keyword evidence="2" id="KW-0732">Signal</keyword>
<accession>W2JB81</accession>
<dbReference type="VEuPathDB" id="FungiDB:PPTG_02225"/>
<reference evidence="3 4" key="1">
    <citation type="submission" date="2013-11" db="EMBL/GenBank/DDBJ databases">
        <title>The Genome Sequence of Phytophthora parasitica CJ05E6.</title>
        <authorList>
            <consortium name="The Broad Institute Genomics Platform"/>
            <person name="Russ C."/>
            <person name="Tyler B."/>
            <person name="Panabieres F."/>
            <person name="Shan W."/>
            <person name="Tripathy S."/>
            <person name="Grunwald N."/>
            <person name="Machado M."/>
            <person name="Johnson C.S."/>
            <person name="Arredondo F."/>
            <person name="Hong C."/>
            <person name="Coffey M."/>
            <person name="Young S.K."/>
            <person name="Zeng Q."/>
            <person name="Gargeya S."/>
            <person name="Fitzgerald M."/>
            <person name="Abouelleil A."/>
            <person name="Alvarado L."/>
            <person name="Chapman S.B."/>
            <person name="Gainer-Dewar J."/>
            <person name="Goldberg J."/>
            <person name="Griggs A."/>
            <person name="Gujja S."/>
            <person name="Hansen M."/>
            <person name="Howarth C."/>
            <person name="Imamovic A."/>
            <person name="Ireland A."/>
            <person name="Larimer J."/>
            <person name="McCowan C."/>
            <person name="Murphy C."/>
            <person name="Pearson M."/>
            <person name="Poon T.W."/>
            <person name="Priest M."/>
            <person name="Roberts A."/>
            <person name="Saif S."/>
            <person name="Shea T."/>
            <person name="Sykes S."/>
            <person name="Wortman J."/>
            <person name="Nusbaum C."/>
            <person name="Birren B."/>
        </authorList>
    </citation>
    <scope>NUCLEOTIDE SEQUENCE [LARGE SCALE GENOMIC DNA]</scope>
    <source>
        <strain evidence="3 4">CJ05E6</strain>
    </source>
</reference>
<proteinExistence type="predicted"/>
<name>W2JB81_PHYNI</name>
<feature type="signal peptide" evidence="2">
    <location>
        <begin position="1"/>
        <end position="20"/>
    </location>
</feature>
<keyword evidence="1" id="KW-0812">Transmembrane</keyword>
<evidence type="ECO:0000313" key="4">
    <source>
        <dbReference type="Proteomes" id="UP000053864"/>
    </source>
</evidence>
<dbReference type="AlphaFoldDB" id="W2JB81"/>
<dbReference type="EMBL" id="KI672123">
    <property type="protein sequence ID" value="ETL43644.1"/>
    <property type="molecule type" value="Genomic_DNA"/>
</dbReference>
<organism evidence="3 4">
    <name type="scientific">Phytophthora nicotianae</name>
    <name type="common">Potato buckeye rot agent</name>
    <name type="synonym">Phytophthora parasitica</name>
    <dbReference type="NCBI Taxonomy" id="4792"/>
    <lineage>
        <taxon>Eukaryota</taxon>
        <taxon>Sar</taxon>
        <taxon>Stramenopiles</taxon>
        <taxon>Oomycota</taxon>
        <taxon>Peronosporomycetes</taxon>
        <taxon>Peronosporales</taxon>
        <taxon>Peronosporaceae</taxon>
        <taxon>Phytophthora</taxon>
    </lineage>
</organism>
<evidence type="ECO:0000313" key="3">
    <source>
        <dbReference type="EMBL" id="ETL43644.1"/>
    </source>
</evidence>